<reference evidence="8" key="1">
    <citation type="journal article" date="2010" name="Genome Res.">
        <title>Population genomic sequencing of Coccidioides fungi reveals recent hybridization and transposon control.</title>
        <authorList>
            <person name="Neafsey D.E."/>
            <person name="Barker B.M."/>
            <person name="Sharpton T.J."/>
            <person name="Stajich J.E."/>
            <person name="Park D.J."/>
            <person name="Whiston E."/>
            <person name="Hung C.-Y."/>
            <person name="McMahan C."/>
            <person name="White J."/>
            <person name="Sykes S."/>
            <person name="Heiman D."/>
            <person name="Young S."/>
            <person name="Zeng Q."/>
            <person name="Abouelleil A."/>
            <person name="Aftuck L."/>
            <person name="Bessette D."/>
            <person name="Brown A."/>
            <person name="FitzGerald M."/>
            <person name="Lui A."/>
            <person name="Macdonald J.P."/>
            <person name="Priest M."/>
            <person name="Orbach M.J."/>
            <person name="Galgiani J.N."/>
            <person name="Kirkland T.N."/>
            <person name="Cole G.T."/>
            <person name="Birren B.W."/>
            <person name="Henn M.R."/>
            <person name="Taylor J.W."/>
            <person name="Rounsley S.D."/>
        </authorList>
    </citation>
    <scope>NUCLEOTIDE SEQUENCE [LARGE SCALE GENOMIC DNA]</scope>
    <source>
        <strain evidence="8">RMSCC 2394</strain>
    </source>
</reference>
<keyword evidence="7" id="KW-0269">Exonuclease</keyword>
<evidence type="ECO:0000313" key="8">
    <source>
        <dbReference type="Proteomes" id="UP000054565"/>
    </source>
</evidence>
<dbReference type="GO" id="GO:0000077">
    <property type="term" value="P:DNA damage checkpoint signaling"/>
    <property type="evidence" value="ECO:0007669"/>
    <property type="project" value="InterPro"/>
</dbReference>
<comment type="similarity">
    <text evidence="2">Belongs to the rad1 family.</text>
</comment>
<dbReference type="FunFam" id="3.70.10.10:FF:000014">
    <property type="entry name" value="DNA repair protein Rad1, putative"/>
    <property type="match status" value="1"/>
</dbReference>
<accession>A0A0J6Y0A5</accession>
<evidence type="ECO:0000256" key="1">
    <source>
        <dbReference type="ARBA" id="ARBA00004123"/>
    </source>
</evidence>
<protein>
    <submittedName>
        <fullName evidence="7">DNA repair exonuclease rad1</fullName>
    </submittedName>
</protein>
<dbReference type="AlphaFoldDB" id="A0A0J6Y0A5"/>
<evidence type="ECO:0000256" key="3">
    <source>
        <dbReference type="ARBA" id="ARBA00022763"/>
    </source>
</evidence>
<dbReference type="OrthoDB" id="337581at2759"/>
<evidence type="ECO:0000256" key="5">
    <source>
        <dbReference type="ARBA" id="ARBA00023242"/>
    </source>
</evidence>
<evidence type="ECO:0000256" key="2">
    <source>
        <dbReference type="ARBA" id="ARBA00010991"/>
    </source>
</evidence>
<keyword evidence="7" id="KW-0378">Hydrolase</keyword>
<evidence type="ECO:0000256" key="4">
    <source>
        <dbReference type="ARBA" id="ARBA00023204"/>
    </source>
</evidence>
<keyword evidence="5" id="KW-0539">Nucleus</keyword>
<dbReference type="PANTHER" id="PTHR10870:SF0">
    <property type="entry name" value="CELL CYCLE CHECKPOINT PROTEIN RAD1"/>
    <property type="match status" value="1"/>
</dbReference>
<evidence type="ECO:0000313" key="7">
    <source>
        <dbReference type="EMBL" id="KMP00469.1"/>
    </source>
</evidence>
<dbReference type="Gene3D" id="3.70.10.10">
    <property type="match status" value="1"/>
</dbReference>
<keyword evidence="3" id="KW-0227">DNA damage</keyword>
<dbReference type="GO" id="GO:0004527">
    <property type="term" value="F:exonuclease activity"/>
    <property type="evidence" value="ECO:0007669"/>
    <property type="project" value="UniProtKB-KW"/>
</dbReference>
<dbReference type="Pfam" id="PF02144">
    <property type="entry name" value="Rad1"/>
    <property type="match status" value="1"/>
</dbReference>
<name>A0A0J6Y0A5_COCIT</name>
<organism evidence="7 8">
    <name type="scientific">Coccidioides immitis RMSCC 2394</name>
    <dbReference type="NCBI Taxonomy" id="404692"/>
    <lineage>
        <taxon>Eukaryota</taxon>
        <taxon>Fungi</taxon>
        <taxon>Dikarya</taxon>
        <taxon>Ascomycota</taxon>
        <taxon>Pezizomycotina</taxon>
        <taxon>Eurotiomycetes</taxon>
        <taxon>Eurotiomycetidae</taxon>
        <taxon>Onygenales</taxon>
        <taxon>Onygenaceae</taxon>
        <taxon>Coccidioides</taxon>
    </lineage>
</organism>
<dbReference type="GO" id="GO:0030896">
    <property type="term" value="C:checkpoint clamp complex"/>
    <property type="evidence" value="ECO:0007669"/>
    <property type="project" value="TreeGrafter"/>
</dbReference>
<sequence length="387" mass="41842">MDTNDAPIFSAVSNFTHHLYLILRCIGFASKAAIQITPQGIRFSAEDGRVMQGLAFLDKTLFANYVFNPVPSDNGVATDTDLVEEELDTAAYPRFLISLTALIETLQIFGLSDAPHHSNPISNPITGPASNAFSAPALLLNRTCTISYLRPGSPLCITLSEAGVTTTCELTTYEPDNPEFESSEDVDIPLQRDAILFKIIMRSLWLHNAIMELDSTNPSVLTITASPKKAPYFALSASGGPFGESTVEFSIDKESDALADPSYKSLNDNGSSRQPKRGKLAPSVAETFLVHPPSSRARVRQSYRFALVRKALRAMAAASKVSIRGDSQGVLSIQFMIELGEVVSEPDGSTKTQQVPGTLDNVSFVDFRFVPLVDDEANDGEGGELGE</sequence>
<keyword evidence="7" id="KW-0540">Nuclease</keyword>
<dbReference type="InterPro" id="IPR003021">
    <property type="entry name" value="Rad1_Rec1_Rad17"/>
</dbReference>
<feature type="compositionally biased region" description="Polar residues" evidence="6">
    <location>
        <begin position="264"/>
        <end position="273"/>
    </location>
</feature>
<gene>
    <name evidence="7" type="ORF">CIRG_00611</name>
</gene>
<feature type="region of interest" description="Disordered" evidence="6">
    <location>
        <begin position="260"/>
        <end position="279"/>
    </location>
</feature>
<dbReference type="PRINTS" id="PR01245">
    <property type="entry name" value="RAD1REC1"/>
</dbReference>
<proteinExistence type="inferred from homology"/>
<comment type="subcellular location">
    <subcellularLocation>
        <location evidence="1">Nucleus</location>
    </subcellularLocation>
</comment>
<dbReference type="STRING" id="404692.A0A0J6Y0A5"/>
<dbReference type="EMBL" id="DS028093">
    <property type="protein sequence ID" value="KMP00469.1"/>
    <property type="molecule type" value="Genomic_DNA"/>
</dbReference>
<dbReference type="GO" id="GO:0006281">
    <property type="term" value="P:DNA repair"/>
    <property type="evidence" value="ECO:0007669"/>
    <property type="project" value="UniProtKB-KW"/>
</dbReference>
<keyword evidence="4" id="KW-0234">DNA repair</keyword>
<dbReference type="Proteomes" id="UP000054565">
    <property type="component" value="Unassembled WGS sequence"/>
</dbReference>
<dbReference type="PANTHER" id="PTHR10870">
    <property type="entry name" value="CELL CYCLE CHECKPOINT PROTEIN RAD1"/>
    <property type="match status" value="1"/>
</dbReference>
<evidence type="ECO:0000256" key="6">
    <source>
        <dbReference type="SAM" id="MobiDB-lite"/>
    </source>
</evidence>